<dbReference type="GO" id="GO:0004425">
    <property type="term" value="F:indole-3-glycerol-phosphate synthase activity"/>
    <property type="evidence" value="ECO:0007669"/>
    <property type="project" value="UniProtKB-UniRule"/>
</dbReference>
<dbReference type="eggNOG" id="COG0134">
    <property type="taxonomic scope" value="Bacteria"/>
</dbReference>
<dbReference type="GO" id="GO:0000162">
    <property type="term" value="P:L-tryptophan biosynthetic process"/>
    <property type="evidence" value="ECO:0007669"/>
    <property type="project" value="UniProtKB-UniRule"/>
</dbReference>
<name>C6PZV0_9CLOT</name>
<keyword evidence="7 9" id="KW-0057">Aromatic amino acid biosynthesis</keyword>
<dbReference type="InterPro" id="IPR001468">
    <property type="entry name" value="Indole-3-GlycerolPSynthase_CS"/>
</dbReference>
<protein>
    <recommendedName>
        <fullName evidence="9">Indole-3-glycerol phosphate synthase</fullName>
        <shortName evidence="9">IGPS</shortName>
        <ecNumber evidence="9">4.1.1.48</ecNumber>
    </recommendedName>
</protein>
<comment type="caution">
    <text evidence="11">The sequence shown here is derived from an EMBL/GenBank/DDBJ whole genome shotgun (WGS) entry which is preliminary data.</text>
</comment>
<evidence type="ECO:0000313" key="12">
    <source>
        <dbReference type="Proteomes" id="UP000004198"/>
    </source>
</evidence>
<dbReference type="InterPro" id="IPR011060">
    <property type="entry name" value="RibuloseP-bd_barrel"/>
</dbReference>
<dbReference type="OrthoDB" id="9804217at2"/>
<gene>
    <name evidence="9" type="primary">trpC</name>
    <name evidence="11" type="ORF">CcarbDRAFT_4317</name>
</gene>
<evidence type="ECO:0000256" key="6">
    <source>
        <dbReference type="ARBA" id="ARBA00022822"/>
    </source>
</evidence>
<accession>C6PZV0</accession>
<evidence type="ECO:0000256" key="9">
    <source>
        <dbReference type="HAMAP-Rule" id="MF_00134"/>
    </source>
</evidence>
<dbReference type="FunFam" id="3.20.20.70:FF:000024">
    <property type="entry name" value="Indole-3-glycerol phosphate synthase"/>
    <property type="match status" value="1"/>
</dbReference>
<comment type="similarity">
    <text evidence="3 9">Belongs to the TrpC family.</text>
</comment>
<dbReference type="Gene3D" id="3.20.20.70">
    <property type="entry name" value="Aldolase class I"/>
    <property type="match status" value="1"/>
</dbReference>
<dbReference type="NCBIfam" id="NF001377">
    <property type="entry name" value="PRK00278.2-4"/>
    <property type="match status" value="1"/>
</dbReference>
<evidence type="ECO:0000256" key="2">
    <source>
        <dbReference type="ARBA" id="ARBA00004696"/>
    </source>
</evidence>
<dbReference type="KEGG" id="cck:Ccar_08020"/>
<dbReference type="UniPathway" id="UPA00035">
    <property type="reaction ID" value="UER00043"/>
</dbReference>
<feature type="domain" description="Indole-3-glycerol phosphate synthase" evidence="10">
    <location>
        <begin position="3"/>
        <end position="242"/>
    </location>
</feature>
<dbReference type="AlphaFoldDB" id="C6PZV0"/>
<keyword evidence="5 9" id="KW-0210">Decarboxylase</keyword>
<evidence type="ECO:0000256" key="1">
    <source>
        <dbReference type="ARBA" id="ARBA00001633"/>
    </source>
</evidence>
<dbReference type="STRING" id="536227.Ccar_08020"/>
<sequence length="260" mass="29379">MILDEIVAHKSKQIELEKEIMPLNKVMEGCSDVVIRDFKKAISNEDISIIAEIKKASPSKGVILENFNHIEIAKIYENISINAVSVLTEKNFFKGDDSYINDVKKVNLKPILRKDFIIDAYQIYQSKAIGADAILLIVSILKHKLKEYYDLARSLGLQCLVEVHNEEELKIAVESGCSIIGINNRNLKDFTENLKNTERLIKNVPSEILIVSESAIKTPEDIRYLKGLGVNAVLIGETFMRNIGNIDKLNGFIEQSKKLY</sequence>
<evidence type="ECO:0000313" key="11">
    <source>
        <dbReference type="EMBL" id="EET85224.1"/>
    </source>
</evidence>
<organism evidence="11 12">
    <name type="scientific">Clostridium carboxidivorans P7</name>
    <dbReference type="NCBI Taxonomy" id="536227"/>
    <lineage>
        <taxon>Bacteria</taxon>
        <taxon>Bacillati</taxon>
        <taxon>Bacillota</taxon>
        <taxon>Clostridia</taxon>
        <taxon>Eubacteriales</taxon>
        <taxon>Clostridiaceae</taxon>
        <taxon>Clostridium</taxon>
    </lineage>
</organism>
<comment type="pathway">
    <text evidence="2 9">Amino-acid biosynthesis; L-tryptophan biosynthesis; L-tryptophan from chorismate: step 4/5.</text>
</comment>
<dbReference type="HAMAP" id="MF_00134_B">
    <property type="entry name" value="IGPS_B"/>
    <property type="match status" value="1"/>
</dbReference>
<dbReference type="PROSITE" id="PS00614">
    <property type="entry name" value="IGPS"/>
    <property type="match status" value="1"/>
</dbReference>
<keyword evidence="6 9" id="KW-0822">Tryptophan biosynthesis</keyword>
<evidence type="ECO:0000256" key="3">
    <source>
        <dbReference type="ARBA" id="ARBA00008737"/>
    </source>
</evidence>
<evidence type="ECO:0000256" key="8">
    <source>
        <dbReference type="ARBA" id="ARBA00023239"/>
    </source>
</evidence>
<dbReference type="PANTHER" id="PTHR22854">
    <property type="entry name" value="TRYPTOPHAN BIOSYNTHESIS PROTEIN"/>
    <property type="match status" value="1"/>
</dbReference>
<dbReference type="Pfam" id="PF00218">
    <property type="entry name" value="IGPS"/>
    <property type="match status" value="1"/>
</dbReference>
<evidence type="ECO:0000256" key="5">
    <source>
        <dbReference type="ARBA" id="ARBA00022793"/>
    </source>
</evidence>
<dbReference type="PANTHER" id="PTHR22854:SF2">
    <property type="entry name" value="INDOLE-3-GLYCEROL-PHOSPHATE SYNTHASE"/>
    <property type="match status" value="1"/>
</dbReference>
<evidence type="ECO:0000259" key="10">
    <source>
        <dbReference type="Pfam" id="PF00218"/>
    </source>
</evidence>
<dbReference type="CDD" id="cd00331">
    <property type="entry name" value="IGPS"/>
    <property type="match status" value="1"/>
</dbReference>
<dbReference type="InterPro" id="IPR013798">
    <property type="entry name" value="Indole-3-glycerol_P_synth_dom"/>
</dbReference>
<dbReference type="RefSeq" id="WP_007063202.1">
    <property type="nucleotide sequence ID" value="NZ_ACVI01000101.1"/>
</dbReference>
<keyword evidence="12" id="KW-1185">Reference proteome</keyword>
<dbReference type="InterPro" id="IPR045186">
    <property type="entry name" value="Indole-3-glycerol_P_synth"/>
</dbReference>
<dbReference type="SUPFAM" id="SSF51366">
    <property type="entry name" value="Ribulose-phoshate binding barrel"/>
    <property type="match status" value="1"/>
</dbReference>
<dbReference type="PATRIC" id="fig|536227.13.peg.1686"/>
<reference evidence="11 12" key="1">
    <citation type="submission" date="2009-06" db="EMBL/GenBank/DDBJ databases">
        <title>The draft genome of Clostridium carboxidivorans P7.</title>
        <authorList>
            <consortium name="US DOE Joint Genome Institute (JGI-PGF)"/>
            <person name="Lucas S."/>
            <person name="Copeland A."/>
            <person name="Lapidus A."/>
            <person name="Glavina del Rio T."/>
            <person name="Tice H."/>
            <person name="Bruce D."/>
            <person name="Goodwin L."/>
            <person name="Pitluck S."/>
            <person name="Larimer F."/>
            <person name="Land M.L."/>
            <person name="Hauser L."/>
            <person name="Hemme C.L."/>
        </authorList>
    </citation>
    <scope>NUCLEOTIDE SEQUENCE [LARGE SCALE GENOMIC DNA]</scope>
    <source>
        <strain evidence="11 12">P7</strain>
    </source>
</reference>
<keyword evidence="4 9" id="KW-0028">Amino-acid biosynthesis</keyword>
<evidence type="ECO:0000256" key="7">
    <source>
        <dbReference type="ARBA" id="ARBA00023141"/>
    </source>
</evidence>
<dbReference type="GO" id="GO:0004640">
    <property type="term" value="F:phosphoribosylanthranilate isomerase activity"/>
    <property type="evidence" value="ECO:0007669"/>
    <property type="project" value="TreeGrafter"/>
</dbReference>
<comment type="catalytic activity">
    <reaction evidence="1 9">
        <text>1-(2-carboxyphenylamino)-1-deoxy-D-ribulose 5-phosphate + H(+) = (1S,2R)-1-C-(indol-3-yl)glycerol 3-phosphate + CO2 + H2O</text>
        <dbReference type="Rhea" id="RHEA:23476"/>
        <dbReference type="ChEBI" id="CHEBI:15377"/>
        <dbReference type="ChEBI" id="CHEBI:15378"/>
        <dbReference type="ChEBI" id="CHEBI:16526"/>
        <dbReference type="ChEBI" id="CHEBI:58613"/>
        <dbReference type="ChEBI" id="CHEBI:58866"/>
        <dbReference type="EC" id="4.1.1.48"/>
    </reaction>
</comment>
<dbReference type="EMBL" id="ACVI01000101">
    <property type="protein sequence ID" value="EET85224.1"/>
    <property type="molecule type" value="Genomic_DNA"/>
</dbReference>
<dbReference type="InterPro" id="IPR013785">
    <property type="entry name" value="Aldolase_TIM"/>
</dbReference>
<keyword evidence="8 9" id="KW-0456">Lyase</keyword>
<evidence type="ECO:0000256" key="4">
    <source>
        <dbReference type="ARBA" id="ARBA00022605"/>
    </source>
</evidence>
<dbReference type="EC" id="4.1.1.48" evidence="9"/>
<proteinExistence type="inferred from homology"/>
<dbReference type="Proteomes" id="UP000004198">
    <property type="component" value="Unassembled WGS sequence"/>
</dbReference>